<evidence type="ECO:0000313" key="1">
    <source>
        <dbReference type="EMBL" id="KII70442.1"/>
    </source>
</evidence>
<dbReference type="Proteomes" id="UP000031668">
    <property type="component" value="Unassembled WGS sequence"/>
</dbReference>
<gene>
    <name evidence="1" type="ORF">RF11_09705</name>
</gene>
<dbReference type="EMBL" id="JWZT01002080">
    <property type="protein sequence ID" value="KII70442.1"/>
    <property type="molecule type" value="Genomic_DNA"/>
</dbReference>
<proteinExistence type="predicted"/>
<keyword evidence="2" id="KW-1185">Reference proteome</keyword>
<evidence type="ECO:0000313" key="2">
    <source>
        <dbReference type="Proteomes" id="UP000031668"/>
    </source>
</evidence>
<name>A0A0C2N939_THEKT</name>
<protein>
    <submittedName>
        <fullName evidence="1">Uncharacterized protein</fullName>
    </submittedName>
</protein>
<sequence length="119" mass="13440">MAFEFKRIQFALYIAFATAVHKARGQSLQLWSLNLKTPFLIIRTALQCLQCGLVTRVREKLYPESECICACESPACLTIYILEEASKSYYRGRNGHVWVVVGLLVSIMPARKLIVEGDA</sequence>
<organism evidence="1 2">
    <name type="scientific">Thelohanellus kitauei</name>
    <name type="common">Myxosporean</name>
    <dbReference type="NCBI Taxonomy" id="669202"/>
    <lineage>
        <taxon>Eukaryota</taxon>
        <taxon>Metazoa</taxon>
        <taxon>Cnidaria</taxon>
        <taxon>Myxozoa</taxon>
        <taxon>Myxosporea</taxon>
        <taxon>Bivalvulida</taxon>
        <taxon>Platysporina</taxon>
        <taxon>Myxobolidae</taxon>
        <taxon>Thelohanellus</taxon>
    </lineage>
</organism>
<reference evidence="1 2" key="1">
    <citation type="journal article" date="2014" name="Genome Biol. Evol.">
        <title>The genome of the myxosporean Thelohanellus kitauei shows adaptations to nutrient acquisition within its fish host.</title>
        <authorList>
            <person name="Yang Y."/>
            <person name="Xiong J."/>
            <person name="Zhou Z."/>
            <person name="Huo F."/>
            <person name="Miao W."/>
            <person name="Ran C."/>
            <person name="Liu Y."/>
            <person name="Zhang J."/>
            <person name="Feng J."/>
            <person name="Wang M."/>
            <person name="Wang M."/>
            <person name="Wang L."/>
            <person name="Yao B."/>
        </authorList>
    </citation>
    <scope>NUCLEOTIDE SEQUENCE [LARGE SCALE GENOMIC DNA]</scope>
    <source>
        <strain evidence="1">Wuqing</strain>
    </source>
</reference>
<accession>A0A0C2N939</accession>
<comment type="caution">
    <text evidence="1">The sequence shown here is derived from an EMBL/GenBank/DDBJ whole genome shotgun (WGS) entry which is preliminary data.</text>
</comment>
<dbReference type="AlphaFoldDB" id="A0A0C2N939"/>